<feature type="binding site" evidence="3">
    <location>
        <position position="341"/>
    </location>
    <ligand>
        <name>CTP</name>
        <dbReference type="ChEBI" id="CHEBI:37563"/>
    </ligand>
</feature>
<feature type="binding site" evidence="3">
    <location>
        <begin position="305"/>
        <end position="308"/>
    </location>
    <ligand>
        <name>CTP</name>
        <dbReference type="ChEBI" id="CHEBI:37563"/>
    </ligand>
</feature>
<keyword evidence="3 4" id="KW-0436">Ligase</keyword>
<evidence type="ECO:0000256" key="2">
    <source>
        <dbReference type="ARBA" id="ARBA00023239"/>
    </source>
</evidence>
<feature type="binding site" evidence="3">
    <location>
        <position position="278"/>
    </location>
    <ligand>
        <name>CTP</name>
        <dbReference type="ChEBI" id="CHEBI:37563"/>
    </ligand>
</feature>
<dbReference type="EMBL" id="MGDB01000086">
    <property type="protein sequence ID" value="OGL40844.1"/>
    <property type="molecule type" value="Genomic_DNA"/>
</dbReference>
<dbReference type="Gene3D" id="3.40.50.10300">
    <property type="entry name" value="CoaB-like"/>
    <property type="match status" value="1"/>
</dbReference>
<dbReference type="GO" id="GO:0015941">
    <property type="term" value="P:pantothenate catabolic process"/>
    <property type="evidence" value="ECO:0007669"/>
    <property type="project" value="InterPro"/>
</dbReference>
<dbReference type="Gene3D" id="3.40.50.1950">
    <property type="entry name" value="Flavin prenyltransferase-like"/>
    <property type="match status" value="1"/>
</dbReference>
<comment type="catalytic activity">
    <reaction evidence="3 4">
        <text>(R)-4'-phosphopantothenate + L-cysteine + CTP = N-[(R)-4-phosphopantothenoyl]-L-cysteine + CMP + diphosphate + H(+)</text>
        <dbReference type="Rhea" id="RHEA:19397"/>
        <dbReference type="ChEBI" id="CHEBI:10986"/>
        <dbReference type="ChEBI" id="CHEBI:15378"/>
        <dbReference type="ChEBI" id="CHEBI:33019"/>
        <dbReference type="ChEBI" id="CHEBI:35235"/>
        <dbReference type="ChEBI" id="CHEBI:37563"/>
        <dbReference type="ChEBI" id="CHEBI:59458"/>
        <dbReference type="ChEBI" id="CHEBI:60377"/>
        <dbReference type="EC" id="6.3.2.5"/>
    </reaction>
</comment>
<dbReference type="EC" id="4.1.1.36" evidence="3"/>
<dbReference type="GO" id="GO:0046872">
    <property type="term" value="F:metal ion binding"/>
    <property type="evidence" value="ECO:0007669"/>
    <property type="project" value="UniProtKB-KW"/>
</dbReference>
<comment type="caution">
    <text evidence="7">The sequence shown here is derived from an EMBL/GenBank/DDBJ whole genome shotgun (WGS) entry which is preliminary data.</text>
</comment>
<comment type="cofactor">
    <cofactor evidence="3">
        <name>Mg(2+)</name>
        <dbReference type="ChEBI" id="CHEBI:18420"/>
    </cofactor>
</comment>
<dbReference type="HAMAP" id="MF_02225">
    <property type="entry name" value="CoaBC"/>
    <property type="match status" value="1"/>
</dbReference>
<keyword evidence="1 3" id="KW-0210">Decarboxylase</keyword>
<name>A0A1F7RIQ4_9BACT</name>
<keyword evidence="3 4" id="KW-0288">FMN</keyword>
<dbReference type="AlphaFoldDB" id="A0A1F7RIQ4"/>
<comment type="cofactor">
    <cofactor evidence="3">
        <name>FMN</name>
        <dbReference type="ChEBI" id="CHEBI:58210"/>
    </cofactor>
    <text evidence="3">Binds 1 FMN per subunit.</text>
</comment>
<sequence length="401" mass="43425">MLNGKHIVLGITGGIAAFKSCEIVRELKKAGARVTAIMTKNACQFITPLTLQTLTGNRVITDMFATPSEFDVYHITLSKEADLLLVAPATANIIAKFANGIADDFLSTFYLAYKGKIFIAPAMNTNMYLHPANKINMEKLSSLGVNFIEPATGELACGDEGVGKLAEVSLIIEKVKKILLQKLDLKGEKILITAGGTQEAIDPVRYITNRSSGKMGYALAKVALARGADVTLVSAPTSLPFPPGAKMINVQSASQMREEVLENLPESTIIIKAAAVSDFKLKKESYAKIKKDEKESVTLELEKTPDILLEAGKKKGNRLLVGFAAETGNLVKNAQKKLKEKNCDLIVANDVTQLGAGFVSDTNIVTLIDRKGKVEELPKLTKEEVAEKIFDKILKLKKSDS</sequence>
<proteinExistence type="inferred from homology"/>
<keyword evidence="3" id="KW-0479">Metal-binding</keyword>
<comment type="function">
    <text evidence="3">Catalyzes two sequential steps in the biosynthesis of coenzyme A. In the first step cysteine is conjugated to 4'-phosphopantothenate to form 4-phosphopantothenoylcysteine. In the second step the latter compound is decarboxylated to form 4'-phosphopantotheine.</text>
</comment>
<feature type="binding site" evidence="3">
    <location>
        <position position="288"/>
    </location>
    <ligand>
        <name>CTP</name>
        <dbReference type="ChEBI" id="CHEBI:37563"/>
    </ligand>
</feature>
<dbReference type="GO" id="GO:0004633">
    <property type="term" value="F:phosphopantothenoylcysteine decarboxylase activity"/>
    <property type="evidence" value="ECO:0007669"/>
    <property type="project" value="UniProtKB-UniRule"/>
</dbReference>
<dbReference type="UniPathway" id="UPA00241">
    <property type="reaction ID" value="UER00353"/>
</dbReference>
<feature type="region of interest" description="Phosphopantothenate--cysteine ligase" evidence="3">
    <location>
        <begin position="190"/>
        <end position="401"/>
    </location>
</feature>
<evidence type="ECO:0000259" key="6">
    <source>
        <dbReference type="Pfam" id="PF04127"/>
    </source>
</evidence>
<feature type="domain" description="Flavoprotein" evidence="5">
    <location>
        <begin position="5"/>
        <end position="177"/>
    </location>
</feature>
<feature type="binding site" evidence="3">
    <location>
        <position position="323"/>
    </location>
    <ligand>
        <name>CTP</name>
        <dbReference type="ChEBI" id="CHEBI:37563"/>
    </ligand>
</feature>
<comment type="pathway">
    <text evidence="3 4">Cofactor biosynthesis; coenzyme A biosynthesis; CoA from (R)-pantothenate: step 3/5.</text>
</comment>
<dbReference type="SUPFAM" id="SSF52507">
    <property type="entry name" value="Homo-oligomeric flavin-containing Cys decarboxylases, HFCD"/>
    <property type="match status" value="1"/>
</dbReference>
<evidence type="ECO:0000256" key="1">
    <source>
        <dbReference type="ARBA" id="ARBA00022793"/>
    </source>
</evidence>
<dbReference type="SUPFAM" id="SSF102645">
    <property type="entry name" value="CoaB-like"/>
    <property type="match status" value="1"/>
</dbReference>
<dbReference type="EC" id="6.3.2.5" evidence="3"/>
<comment type="similarity">
    <text evidence="3 4">In the C-terminal section; belongs to the PPC synthetase family.</text>
</comment>
<dbReference type="GO" id="GO:0010181">
    <property type="term" value="F:FMN binding"/>
    <property type="evidence" value="ECO:0007669"/>
    <property type="project" value="UniProtKB-UniRule"/>
</dbReference>
<dbReference type="GO" id="GO:0015937">
    <property type="term" value="P:coenzyme A biosynthetic process"/>
    <property type="evidence" value="ECO:0007669"/>
    <property type="project" value="UniProtKB-UniRule"/>
</dbReference>
<feature type="binding site" evidence="3">
    <location>
        <position position="337"/>
    </location>
    <ligand>
        <name>CTP</name>
        <dbReference type="ChEBI" id="CHEBI:37563"/>
    </ligand>
</feature>
<evidence type="ECO:0000313" key="8">
    <source>
        <dbReference type="Proteomes" id="UP000178526"/>
    </source>
</evidence>
<comment type="similarity">
    <text evidence="3 4">In the N-terminal section; belongs to the HFCD (homo-oligomeric flavin containing Cys decarboxylase) superfamily.</text>
</comment>
<gene>
    <name evidence="3" type="primary">coaBC</name>
    <name evidence="7" type="ORF">A2042_07510</name>
</gene>
<keyword evidence="3" id="KW-0460">Magnesium</keyword>
<evidence type="ECO:0000256" key="4">
    <source>
        <dbReference type="RuleBase" id="RU364078"/>
    </source>
</evidence>
<comment type="function">
    <text evidence="4">Catalyzes two steps in the biosynthesis of coenzyme A. In the first step cysteine is conjugated to 4'-phosphopantothenate to form 4-phosphopantothenoylcysteine, in the latter compound is decarboxylated to form 4'-phosphopantotheine.</text>
</comment>
<dbReference type="InterPro" id="IPR035929">
    <property type="entry name" value="CoaB-like_sf"/>
</dbReference>
<feature type="active site" description="Proton donor" evidence="3">
    <location>
        <position position="157"/>
    </location>
</feature>
<dbReference type="Pfam" id="PF02441">
    <property type="entry name" value="Flavoprotein"/>
    <property type="match status" value="1"/>
</dbReference>
<accession>A0A1F7RIQ4</accession>
<protein>
    <recommendedName>
        <fullName evidence="3">Coenzyme A biosynthesis bifunctional protein CoaBC</fullName>
    </recommendedName>
    <alternativeName>
        <fullName evidence="3">DNA/pantothenate metabolism flavoprotein</fullName>
    </alternativeName>
    <alternativeName>
        <fullName evidence="3">Phosphopantothenoylcysteine synthetase/decarboxylase</fullName>
        <shortName evidence="3">PPCS-PPCDC</shortName>
    </alternativeName>
    <domain>
        <recommendedName>
            <fullName evidence="3">Phosphopantothenoylcysteine decarboxylase</fullName>
            <shortName evidence="3">PPC decarboxylase</shortName>
            <shortName evidence="3">PPC-DC</shortName>
            <ecNumber evidence="3">4.1.1.36</ecNumber>
        </recommendedName>
        <alternativeName>
            <fullName evidence="3">CoaC</fullName>
        </alternativeName>
    </domain>
    <domain>
        <recommendedName>
            <fullName evidence="3">Phosphopantothenate--cysteine ligase</fullName>
            <ecNumber evidence="3">6.3.2.5</ecNumber>
        </recommendedName>
        <alternativeName>
            <fullName evidence="3">CoaB</fullName>
        </alternativeName>
        <alternativeName>
            <fullName evidence="3">Phosphopantothenoylcysteine synthetase</fullName>
            <shortName evidence="3">PPC synthetase</shortName>
            <shortName evidence="3">PPC-S</shortName>
        </alternativeName>
    </domain>
</protein>
<organism evidence="7 8">
    <name type="scientific">Candidatus Schekmanbacteria bacterium GWA2_38_11</name>
    <dbReference type="NCBI Taxonomy" id="1817876"/>
    <lineage>
        <taxon>Bacteria</taxon>
        <taxon>Candidatus Schekmaniibacteriota</taxon>
    </lineage>
</organism>
<dbReference type="PANTHER" id="PTHR14359">
    <property type="entry name" value="HOMO-OLIGOMERIC FLAVIN CONTAINING CYS DECARBOXYLASE FAMILY"/>
    <property type="match status" value="1"/>
</dbReference>
<dbReference type="NCBIfam" id="TIGR00521">
    <property type="entry name" value="coaBC_dfp"/>
    <property type="match status" value="1"/>
</dbReference>
<dbReference type="PANTHER" id="PTHR14359:SF6">
    <property type="entry name" value="PHOSPHOPANTOTHENOYLCYSTEINE DECARBOXYLASE"/>
    <property type="match status" value="1"/>
</dbReference>
<feature type="region of interest" description="Phosphopantothenoylcysteine decarboxylase" evidence="3">
    <location>
        <begin position="1"/>
        <end position="189"/>
    </location>
</feature>
<dbReference type="GO" id="GO:0004632">
    <property type="term" value="F:phosphopantothenate--cysteine ligase activity"/>
    <property type="evidence" value="ECO:0007669"/>
    <property type="project" value="UniProtKB-UniRule"/>
</dbReference>
<evidence type="ECO:0000256" key="3">
    <source>
        <dbReference type="HAMAP-Rule" id="MF_02225"/>
    </source>
</evidence>
<comment type="caution">
    <text evidence="3">Lacks conserved residue(s) required for the propagation of feature annotation.</text>
</comment>
<evidence type="ECO:0000259" key="5">
    <source>
        <dbReference type="Pfam" id="PF02441"/>
    </source>
</evidence>
<dbReference type="Proteomes" id="UP000178526">
    <property type="component" value="Unassembled WGS sequence"/>
</dbReference>
<comment type="catalytic activity">
    <reaction evidence="3 4">
        <text>N-[(R)-4-phosphopantothenoyl]-L-cysteine + H(+) = (R)-4'-phosphopantetheine + CO2</text>
        <dbReference type="Rhea" id="RHEA:16793"/>
        <dbReference type="ChEBI" id="CHEBI:15378"/>
        <dbReference type="ChEBI" id="CHEBI:16526"/>
        <dbReference type="ChEBI" id="CHEBI:59458"/>
        <dbReference type="ChEBI" id="CHEBI:61723"/>
        <dbReference type="EC" id="4.1.1.36"/>
    </reaction>
</comment>
<dbReference type="InterPro" id="IPR007085">
    <property type="entry name" value="DNA/pantothenate-metab_flavo_C"/>
</dbReference>
<evidence type="ECO:0000313" key="7">
    <source>
        <dbReference type="EMBL" id="OGL40844.1"/>
    </source>
</evidence>
<keyword evidence="3 4" id="KW-0285">Flavoprotein</keyword>
<dbReference type="InterPro" id="IPR036551">
    <property type="entry name" value="Flavin_trans-like"/>
</dbReference>
<keyword evidence="2 3" id="KW-0456">Lyase</keyword>
<feature type="domain" description="DNA/pantothenate metabolism flavoprotein C-terminal" evidence="6">
    <location>
        <begin position="185"/>
        <end position="395"/>
    </location>
</feature>
<dbReference type="Pfam" id="PF04127">
    <property type="entry name" value="DFP"/>
    <property type="match status" value="1"/>
</dbReference>
<reference evidence="7 8" key="1">
    <citation type="journal article" date="2016" name="Nat. Commun.">
        <title>Thousands of microbial genomes shed light on interconnected biogeochemical processes in an aquifer system.</title>
        <authorList>
            <person name="Anantharaman K."/>
            <person name="Brown C.T."/>
            <person name="Hug L.A."/>
            <person name="Sharon I."/>
            <person name="Castelle C.J."/>
            <person name="Probst A.J."/>
            <person name="Thomas B.C."/>
            <person name="Singh A."/>
            <person name="Wilkins M.J."/>
            <person name="Karaoz U."/>
            <person name="Brodie E.L."/>
            <person name="Williams K.H."/>
            <person name="Hubbard S.S."/>
            <person name="Banfield J.F."/>
        </authorList>
    </citation>
    <scope>NUCLEOTIDE SEQUENCE [LARGE SCALE GENOMIC DNA]</scope>
</reference>
<dbReference type="InterPro" id="IPR005252">
    <property type="entry name" value="CoaBC"/>
</dbReference>
<dbReference type="InterPro" id="IPR003382">
    <property type="entry name" value="Flavoprotein"/>
</dbReference>
<keyword evidence="3" id="KW-0511">Multifunctional enzyme</keyword>
<comment type="pathway">
    <text evidence="3 4">Cofactor biosynthesis; coenzyme A biosynthesis; CoA from (R)-pantothenate: step 2/5.</text>
</comment>
<dbReference type="GO" id="GO:0071513">
    <property type="term" value="C:phosphopantothenoylcysteine decarboxylase complex"/>
    <property type="evidence" value="ECO:0007669"/>
    <property type="project" value="TreeGrafter"/>
</dbReference>